<evidence type="ECO:0008006" key="3">
    <source>
        <dbReference type="Google" id="ProtNLM"/>
    </source>
</evidence>
<dbReference type="STRING" id="56857.A0A200R819"/>
<accession>A0A200R819</accession>
<sequence>MSSKRKLSKETAFIVFSPAGKPCSFGHPSVETVVDRYLSSGNYASQNNVGGVHPHVGARVRDLNRQYTEALKVLDAEKKRGVELEKATMDEVKEIIAEHRADELLIDSSRFTPFLLTMNPIGMNSTTPHGYPFEPNPNPNHLHTSVLPHHDYGFGFGFGFGHRGA</sequence>
<organism evidence="1 2">
    <name type="scientific">Macleaya cordata</name>
    <name type="common">Five-seeded plume-poppy</name>
    <name type="synonym">Bocconia cordata</name>
    <dbReference type="NCBI Taxonomy" id="56857"/>
    <lineage>
        <taxon>Eukaryota</taxon>
        <taxon>Viridiplantae</taxon>
        <taxon>Streptophyta</taxon>
        <taxon>Embryophyta</taxon>
        <taxon>Tracheophyta</taxon>
        <taxon>Spermatophyta</taxon>
        <taxon>Magnoliopsida</taxon>
        <taxon>Ranunculales</taxon>
        <taxon>Papaveraceae</taxon>
        <taxon>Papaveroideae</taxon>
        <taxon>Macleaya</taxon>
    </lineage>
</organism>
<dbReference type="Proteomes" id="UP000195402">
    <property type="component" value="Unassembled WGS sequence"/>
</dbReference>
<dbReference type="AlphaFoldDB" id="A0A200R819"/>
<proteinExistence type="predicted"/>
<dbReference type="InParanoid" id="A0A200R819"/>
<dbReference type="GO" id="GO:0046983">
    <property type="term" value="F:protein dimerization activity"/>
    <property type="evidence" value="ECO:0007669"/>
    <property type="project" value="InterPro"/>
</dbReference>
<evidence type="ECO:0000313" key="2">
    <source>
        <dbReference type="Proteomes" id="UP000195402"/>
    </source>
</evidence>
<name>A0A200R819_MACCD</name>
<comment type="caution">
    <text evidence="1">The sequence shown here is derived from an EMBL/GenBank/DDBJ whole genome shotgun (WGS) entry which is preliminary data.</text>
</comment>
<dbReference type="GO" id="GO:0003677">
    <property type="term" value="F:DNA binding"/>
    <property type="evidence" value="ECO:0007669"/>
    <property type="project" value="InterPro"/>
</dbReference>
<dbReference type="Gene3D" id="3.40.1810.10">
    <property type="entry name" value="Transcription factor, MADS-box"/>
    <property type="match status" value="1"/>
</dbReference>
<dbReference type="InterPro" id="IPR036879">
    <property type="entry name" value="TF_MADSbox_sf"/>
</dbReference>
<evidence type="ECO:0000313" key="1">
    <source>
        <dbReference type="EMBL" id="OVA18872.1"/>
    </source>
</evidence>
<gene>
    <name evidence="1" type="ORF">BVC80_1257g1</name>
</gene>
<reference evidence="1 2" key="1">
    <citation type="journal article" date="2017" name="Mol. Plant">
        <title>The Genome of Medicinal Plant Macleaya cordata Provides New Insights into Benzylisoquinoline Alkaloids Metabolism.</title>
        <authorList>
            <person name="Liu X."/>
            <person name="Liu Y."/>
            <person name="Huang P."/>
            <person name="Ma Y."/>
            <person name="Qing Z."/>
            <person name="Tang Q."/>
            <person name="Cao H."/>
            <person name="Cheng P."/>
            <person name="Zheng Y."/>
            <person name="Yuan Z."/>
            <person name="Zhou Y."/>
            <person name="Liu J."/>
            <person name="Tang Z."/>
            <person name="Zhuo Y."/>
            <person name="Zhang Y."/>
            <person name="Yu L."/>
            <person name="Huang J."/>
            <person name="Yang P."/>
            <person name="Peng Q."/>
            <person name="Zhang J."/>
            <person name="Jiang W."/>
            <person name="Zhang Z."/>
            <person name="Lin K."/>
            <person name="Ro D.K."/>
            <person name="Chen X."/>
            <person name="Xiong X."/>
            <person name="Shang Y."/>
            <person name="Huang S."/>
            <person name="Zeng J."/>
        </authorList>
    </citation>
    <scope>NUCLEOTIDE SEQUENCE [LARGE SCALE GENOMIC DNA]</scope>
    <source>
        <strain evidence="2">cv. BLH2017</strain>
        <tissue evidence="1">Root</tissue>
    </source>
</reference>
<protein>
    <recommendedName>
        <fullName evidence="3">MADS-box domain-containing protein</fullName>
    </recommendedName>
</protein>
<dbReference type="EMBL" id="MVGT01000379">
    <property type="protein sequence ID" value="OVA18872.1"/>
    <property type="molecule type" value="Genomic_DNA"/>
</dbReference>
<keyword evidence="2" id="KW-1185">Reference proteome</keyword>